<evidence type="ECO:0000259" key="2">
    <source>
        <dbReference type="Pfam" id="PF04235"/>
    </source>
</evidence>
<evidence type="ECO:0000313" key="4">
    <source>
        <dbReference type="Proteomes" id="UP000034047"/>
    </source>
</evidence>
<keyword evidence="1" id="KW-0472">Membrane</keyword>
<dbReference type="AlphaFoldDB" id="A0A0F8EIT5"/>
<feature type="transmembrane region" description="Helical" evidence="1">
    <location>
        <begin position="91"/>
        <end position="111"/>
    </location>
</feature>
<feature type="transmembrane region" description="Helical" evidence="1">
    <location>
        <begin position="141"/>
        <end position="158"/>
    </location>
</feature>
<organism evidence="3 4">
    <name type="scientific">Methanosarcina mazei</name>
    <name type="common">Methanosarcina frisia</name>
    <dbReference type="NCBI Taxonomy" id="2209"/>
    <lineage>
        <taxon>Archaea</taxon>
        <taxon>Methanobacteriati</taxon>
        <taxon>Methanobacteriota</taxon>
        <taxon>Stenosarchaea group</taxon>
        <taxon>Methanomicrobia</taxon>
        <taxon>Methanosarcinales</taxon>
        <taxon>Methanosarcinaceae</taxon>
        <taxon>Methanosarcina</taxon>
    </lineage>
</organism>
<evidence type="ECO:0000256" key="1">
    <source>
        <dbReference type="SAM" id="Phobius"/>
    </source>
</evidence>
<feature type="transmembrane region" description="Helical" evidence="1">
    <location>
        <begin position="16"/>
        <end position="37"/>
    </location>
</feature>
<feature type="transmembrane region" description="Helical" evidence="1">
    <location>
        <begin position="58"/>
        <end position="79"/>
    </location>
</feature>
<feature type="transmembrane region" description="Helical" evidence="1">
    <location>
        <begin position="118"/>
        <end position="135"/>
    </location>
</feature>
<keyword evidence="1" id="KW-0812">Transmembrane</keyword>
<keyword evidence="1" id="KW-1133">Transmembrane helix</keyword>
<protein>
    <recommendedName>
        <fullName evidence="2">DUF418 domain-containing protein</fullName>
    </recommendedName>
</protein>
<feature type="transmembrane region" description="Helical" evidence="1">
    <location>
        <begin position="209"/>
        <end position="230"/>
    </location>
</feature>
<comment type="caution">
    <text evidence="3">The sequence shown here is derived from an EMBL/GenBank/DDBJ whole genome shotgun (WGS) entry which is preliminary data.</text>
</comment>
<dbReference type="PATRIC" id="fig|2209.41.peg.3673"/>
<reference evidence="3 4" key="1">
    <citation type="journal article" date="2015" name="ISME J.">
        <title>Genomic and phenotypic differentiation among Methanosarcina mazei populations from Columbia River sediment.</title>
        <authorList>
            <person name="Youngblut N.D."/>
            <person name="Wirth J.S."/>
            <person name="Henriksen J.R."/>
            <person name="Smith M."/>
            <person name="Simon H."/>
            <person name="Metcalf W.W."/>
            <person name="Whitaker R.J."/>
        </authorList>
    </citation>
    <scope>NUCLEOTIDE SEQUENCE [LARGE SCALE GENOMIC DNA]</scope>
    <source>
        <strain evidence="3 4">2.F.T.2.6</strain>
    </source>
</reference>
<dbReference type="Proteomes" id="UP000034047">
    <property type="component" value="Unassembled WGS sequence"/>
</dbReference>
<accession>A0A0F8EIT5</accession>
<feature type="domain" description="DUF418" evidence="2">
    <location>
        <begin position="175"/>
        <end position="316"/>
    </location>
</feature>
<name>A0A0F8EIT5_METMZ</name>
<sequence length="340" mass="39429">MIEAHISQHLGWISNWALIMAGPFFLIISGFSYDLFLSSRMKNSSKKYIFPESFFRGFLIYIIPLIPYIIVGLFFSSLFSSVIGNIYKIDLFHWGIFQVIGAGYILGLLVPNNFKSKILATIAAFIITYIISNYFHEPLGFLITGIFPLFPWIGYFLYGRIAYELYQSKQLKDDKTLMIFSAIFLIISLLIYAIFGANLSSLASARAQFPMFLFLCSLHYFIFSVLVIYIDHKNFHFSSLDKLENIGKICFTAYYIHFLSLYLIQKPVSMFLNNVPPAISNLIILSIIIIILIQIEKIWKNYNYKFGFEWLLRKGTEELLYLYKSILMENIDLVTEGENH</sequence>
<feature type="transmembrane region" description="Helical" evidence="1">
    <location>
        <begin position="278"/>
        <end position="295"/>
    </location>
</feature>
<dbReference type="EMBL" id="JJOU01000221">
    <property type="protein sequence ID" value="KKG07945.1"/>
    <property type="molecule type" value="Genomic_DNA"/>
</dbReference>
<gene>
    <name evidence="3" type="ORF">DU34_16825</name>
</gene>
<dbReference type="Pfam" id="PF04235">
    <property type="entry name" value="DUF418"/>
    <property type="match status" value="1"/>
</dbReference>
<proteinExistence type="predicted"/>
<feature type="transmembrane region" description="Helical" evidence="1">
    <location>
        <begin position="251"/>
        <end position="272"/>
    </location>
</feature>
<evidence type="ECO:0000313" key="3">
    <source>
        <dbReference type="EMBL" id="KKG07945.1"/>
    </source>
</evidence>
<feature type="transmembrane region" description="Helical" evidence="1">
    <location>
        <begin position="179"/>
        <end position="197"/>
    </location>
</feature>
<dbReference type="InterPro" id="IPR007349">
    <property type="entry name" value="DUF418"/>
</dbReference>